<feature type="compositionally biased region" description="Acidic residues" evidence="1">
    <location>
        <begin position="87"/>
        <end position="96"/>
    </location>
</feature>
<dbReference type="Gene3D" id="1.10.287.110">
    <property type="entry name" value="DnaJ domain"/>
    <property type="match status" value="1"/>
</dbReference>
<dbReference type="Pfam" id="PF00226">
    <property type="entry name" value="DnaJ"/>
    <property type="match status" value="1"/>
</dbReference>
<gene>
    <name evidence="4" type="ORF">FYC77_05370</name>
</gene>
<feature type="domain" description="J" evidence="3">
    <location>
        <begin position="4"/>
        <end position="68"/>
    </location>
</feature>
<dbReference type="PROSITE" id="PS50076">
    <property type="entry name" value="DNAJ_2"/>
    <property type="match status" value="1"/>
</dbReference>
<reference evidence="4 5" key="1">
    <citation type="submission" date="2019-08" db="EMBL/GenBank/DDBJ databases">
        <title>Archaea genome.</title>
        <authorList>
            <person name="Kajale S."/>
            <person name="Shouche Y."/>
            <person name="Deshpande N."/>
            <person name="Sharma A."/>
        </authorList>
    </citation>
    <scope>NUCLEOTIDE SEQUENCE [LARGE SCALE GENOMIC DNA]</scope>
    <source>
        <strain evidence="4 5">ESP3B_9</strain>
    </source>
</reference>
<keyword evidence="2" id="KW-1133">Transmembrane helix</keyword>
<feature type="region of interest" description="Disordered" evidence="1">
    <location>
        <begin position="67"/>
        <end position="263"/>
    </location>
</feature>
<evidence type="ECO:0000256" key="2">
    <source>
        <dbReference type="SAM" id="Phobius"/>
    </source>
</evidence>
<dbReference type="GO" id="GO:0005737">
    <property type="term" value="C:cytoplasm"/>
    <property type="evidence" value="ECO:0007669"/>
    <property type="project" value="TreeGrafter"/>
</dbReference>
<evidence type="ECO:0000313" key="4">
    <source>
        <dbReference type="EMBL" id="TYT63073.1"/>
    </source>
</evidence>
<feature type="compositionally biased region" description="Basic and acidic residues" evidence="1">
    <location>
        <begin position="116"/>
        <end position="125"/>
    </location>
</feature>
<evidence type="ECO:0000313" key="5">
    <source>
        <dbReference type="Proteomes" id="UP000324104"/>
    </source>
</evidence>
<feature type="transmembrane region" description="Helical" evidence="2">
    <location>
        <begin position="436"/>
        <end position="457"/>
    </location>
</feature>
<dbReference type="InterPro" id="IPR018253">
    <property type="entry name" value="DnaJ_domain_CS"/>
</dbReference>
<feature type="transmembrane region" description="Helical" evidence="2">
    <location>
        <begin position="355"/>
        <end position="374"/>
    </location>
</feature>
<dbReference type="PANTHER" id="PTHR43948">
    <property type="entry name" value="DNAJ HOMOLOG SUBFAMILY B"/>
    <property type="match status" value="1"/>
</dbReference>
<dbReference type="Proteomes" id="UP000324104">
    <property type="component" value="Unassembled WGS sequence"/>
</dbReference>
<comment type="caution">
    <text evidence="4">The sequence shown here is derived from an EMBL/GenBank/DDBJ whole genome shotgun (WGS) entry which is preliminary data.</text>
</comment>
<protein>
    <submittedName>
        <fullName evidence="4">DnaJ domain-containing protein</fullName>
    </submittedName>
</protein>
<feature type="transmembrane region" description="Helical" evidence="2">
    <location>
        <begin position="278"/>
        <end position="299"/>
    </location>
</feature>
<dbReference type="CDD" id="cd06257">
    <property type="entry name" value="DnaJ"/>
    <property type="match status" value="1"/>
</dbReference>
<dbReference type="PROSITE" id="PS00636">
    <property type="entry name" value="DNAJ_1"/>
    <property type="match status" value="1"/>
</dbReference>
<dbReference type="SUPFAM" id="SSF46565">
    <property type="entry name" value="Chaperone J-domain"/>
    <property type="match status" value="1"/>
</dbReference>
<dbReference type="AlphaFoldDB" id="A0A5D5APW2"/>
<name>A0A5D5APW2_9EURY</name>
<evidence type="ECO:0000256" key="1">
    <source>
        <dbReference type="SAM" id="MobiDB-lite"/>
    </source>
</evidence>
<dbReference type="SMART" id="SM00271">
    <property type="entry name" value="DnaJ"/>
    <property type="match status" value="1"/>
</dbReference>
<accession>A0A5D5APW2</accession>
<dbReference type="EMBL" id="VTAW01000004">
    <property type="protein sequence ID" value="TYT63073.1"/>
    <property type="molecule type" value="Genomic_DNA"/>
</dbReference>
<dbReference type="RefSeq" id="WP_149080476.1">
    <property type="nucleotide sequence ID" value="NZ_VTAW01000004.1"/>
</dbReference>
<dbReference type="GO" id="GO:0051082">
    <property type="term" value="F:unfolded protein binding"/>
    <property type="evidence" value="ECO:0007669"/>
    <property type="project" value="TreeGrafter"/>
</dbReference>
<organism evidence="4 5">
    <name type="scientific">Natrialba swarupiae</name>
    <dbReference type="NCBI Taxonomy" id="2448032"/>
    <lineage>
        <taxon>Archaea</taxon>
        <taxon>Methanobacteriati</taxon>
        <taxon>Methanobacteriota</taxon>
        <taxon>Stenosarchaea group</taxon>
        <taxon>Halobacteria</taxon>
        <taxon>Halobacteriales</taxon>
        <taxon>Natrialbaceae</taxon>
        <taxon>Natrialba</taxon>
    </lineage>
</organism>
<dbReference type="PRINTS" id="PR00625">
    <property type="entry name" value="JDOMAIN"/>
</dbReference>
<dbReference type="InterPro" id="IPR036869">
    <property type="entry name" value="J_dom_sf"/>
</dbReference>
<proteinExistence type="predicted"/>
<keyword evidence="2" id="KW-0472">Membrane</keyword>
<evidence type="ECO:0000259" key="3">
    <source>
        <dbReference type="PROSITE" id="PS50076"/>
    </source>
</evidence>
<dbReference type="GO" id="GO:0051087">
    <property type="term" value="F:protein-folding chaperone binding"/>
    <property type="evidence" value="ECO:0007669"/>
    <property type="project" value="TreeGrafter"/>
</dbReference>
<keyword evidence="2" id="KW-0812">Transmembrane</keyword>
<sequence>MTADFYDLLEIPPDASAEEVKEAYREKVRIYHPDVNDDDRARSQFTAVKKANDVLGDPVERRAYDRLGHETYVAKRTSGIPSPDVWADTDSDSSTDDEPKAADDDGGASNGSGENGSERRGGDRETEADEPSDSSRTTRSRFDSRGTESVGRSGADDGTTTKTDGTERTDTTNTGRTSSTRHGESGTTNTDGTASTDTGTRTARAGGAKTAETGGTASSGRSVSSTDGGTAKGHRPGGDATSRGAASHSSRDTAGASVDASPAAGRNPVVRWWRRQNFALPLIWLSVLVYAIGLGQYALTNESAVGSLRDELAAVGASAGGLWTVLSSDRYGLETPLSFVTTVEPVTPMLASPQWYLVLAGVVVAATVAVVLTRPIRRERLWAPISMDETILVSAALVVSTGLIGGPLLAGAILMPFLFSVVVYHTRRGPGWTPSYLYVLPVLAPAAGFVVSAAGYATLPIELVAFVVLPVVGALGLPLRATVRKHFNR</sequence>
<keyword evidence="5" id="KW-1185">Reference proteome</keyword>
<dbReference type="GO" id="GO:0044183">
    <property type="term" value="F:protein folding chaperone"/>
    <property type="evidence" value="ECO:0007669"/>
    <property type="project" value="TreeGrafter"/>
</dbReference>
<feature type="compositionally biased region" description="Low complexity" evidence="1">
    <location>
        <begin position="171"/>
        <end position="222"/>
    </location>
</feature>
<feature type="transmembrane region" description="Helical" evidence="2">
    <location>
        <begin position="463"/>
        <end position="483"/>
    </location>
</feature>
<dbReference type="PANTHER" id="PTHR43948:SF10">
    <property type="entry name" value="MRJ, ISOFORM E"/>
    <property type="match status" value="1"/>
</dbReference>
<dbReference type="InterPro" id="IPR001623">
    <property type="entry name" value="DnaJ_domain"/>
</dbReference>